<accession>A0A7X1TIJ6</accession>
<gene>
    <name evidence="1" type="ORF">GCT13_28760</name>
</gene>
<dbReference type="RefSeq" id="WP_152763852.1">
    <property type="nucleotide sequence ID" value="NZ_WHNP01000033.1"/>
</dbReference>
<keyword evidence="2" id="KW-1185">Reference proteome</keyword>
<dbReference type="Proteomes" id="UP000484381">
    <property type="component" value="Unassembled WGS sequence"/>
</dbReference>
<dbReference type="EMBL" id="WHNP01000033">
    <property type="protein sequence ID" value="MPW20757.1"/>
    <property type="molecule type" value="Genomic_DNA"/>
</dbReference>
<reference evidence="1 2" key="1">
    <citation type="submission" date="2019-10" db="EMBL/GenBank/DDBJ databases">
        <title>Paraburkholderia sp. isolated from nodules of Mimosa pudica from Brazilian Atlantic Forest soils.</title>
        <authorList>
            <person name="Paulitsch F."/>
            <person name="Hungria M."/>
            <person name="Dall'Agnol R."/>
        </authorList>
    </citation>
    <scope>NUCLEOTIDE SEQUENCE [LARGE SCALE GENOMIC DNA]</scope>
    <source>
        <strain evidence="1 2">CNPSo 3157</strain>
    </source>
</reference>
<sequence length="130" mass="13164">MGKNRNEGQSGGVNISGSVGSVRGDIVGGNKVVSPLAATELDDALRPLVQAISAAPPETQSEAFAKLEELKTEVAKGKDAKDSLVARLVDGLVGLVPDAASAVVNTFATPILAQIGGDAAAFVLDRLRGN</sequence>
<evidence type="ECO:0000313" key="2">
    <source>
        <dbReference type="Proteomes" id="UP000484381"/>
    </source>
</evidence>
<protein>
    <submittedName>
        <fullName evidence="1">Uncharacterized protein</fullName>
    </submittedName>
</protein>
<proteinExistence type="predicted"/>
<dbReference type="AlphaFoldDB" id="A0A7X1TIJ6"/>
<name>A0A7X1TIJ6_9BURK</name>
<evidence type="ECO:0000313" key="1">
    <source>
        <dbReference type="EMBL" id="MPW20757.1"/>
    </source>
</evidence>
<organism evidence="1 2">
    <name type="scientific">Paraburkholderia franconis</name>
    <dbReference type="NCBI Taxonomy" id="2654983"/>
    <lineage>
        <taxon>Bacteria</taxon>
        <taxon>Pseudomonadati</taxon>
        <taxon>Pseudomonadota</taxon>
        <taxon>Betaproteobacteria</taxon>
        <taxon>Burkholderiales</taxon>
        <taxon>Burkholderiaceae</taxon>
        <taxon>Paraburkholderia</taxon>
    </lineage>
</organism>
<comment type="caution">
    <text evidence="1">The sequence shown here is derived from an EMBL/GenBank/DDBJ whole genome shotgun (WGS) entry which is preliminary data.</text>
</comment>